<evidence type="ECO:0000256" key="6">
    <source>
        <dbReference type="ARBA" id="ARBA00023316"/>
    </source>
</evidence>
<evidence type="ECO:0000313" key="9">
    <source>
        <dbReference type="Proteomes" id="UP000231450"/>
    </source>
</evidence>
<keyword evidence="6 7" id="KW-0961">Cell wall biogenesis/degradation</keyword>
<protein>
    <recommendedName>
        <fullName evidence="7">Endolytic murein transglycosylase</fullName>
        <ecNumber evidence="7">4.2.2.29</ecNumber>
    </recommendedName>
    <alternativeName>
        <fullName evidence="7">Peptidoglycan lytic transglycosylase</fullName>
    </alternativeName>
    <alternativeName>
        <fullName evidence="7">Peptidoglycan polymerization terminase</fullName>
    </alternativeName>
</protein>
<dbReference type="GO" id="GO:0008932">
    <property type="term" value="F:lytic endotransglycosylase activity"/>
    <property type="evidence" value="ECO:0007669"/>
    <property type="project" value="UniProtKB-UniRule"/>
</dbReference>
<evidence type="ECO:0000256" key="1">
    <source>
        <dbReference type="ARBA" id="ARBA00022475"/>
    </source>
</evidence>
<dbReference type="EMBL" id="PFDW01000038">
    <property type="protein sequence ID" value="PJE58255.1"/>
    <property type="molecule type" value="Genomic_DNA"/>
</dbReference>
<evidence type="ECO:0000256" key="3">
    <source>
        <dbReference type="ARBA" id="ARBA00022989"/>
    </source>
</evidence>
<keyword evidence="4 7" id="KW-0472">Membrane</keyword>
<dbReference type="Gene3D" id="3.30.1490.480">
    <property type="entry name" value="Endolytic murein transglycosylase"/>
    <property type="match status" value="2"/>
</dbReference>
<keyword evidence="5 7" id="KW-0456">Lyase</keyword>
<accession>A0A2M8KEB1</accession>
<dbReference type="PANTHER" id="PTHR30518">
    <property type="entry name" value="ENDOLYTIC MUREIN TRANSGLYCOSYLASE"/>
    <property type="match status" value="1"/>
</dbReference>
<dbReference type="EC" id="4.2.2.29" evidence="7"/>
<name>A0A2M8KEB1_9BACT</name>
<evidence type="ECO:0000256" key="5">
    <source>
        <dbReference type="ARBA" id="ARBA00023239"/>
    </source>
</evidence>
<dbReference type="HAMAP" id="MF_02065">
    <property type="entry name" value="MltG"/>
    <property type="match status" value="1"/>
</dbReference>
<evidence type="ECO:0000256" key="7">
    <source>
        <dbReference type="HAMAP-Rule" id="MF_02065"/>
    </source>
</evidence>
<evidence type="ECO:0000313" key="8">
    <source>
        <dbReference type="EMBL" id="PJE58255.1"/>
    </source>
</evidence>
<keyword evidence="3 7" id="KW-1133">Transmembrane helix</keyword>
<dbReference type="Pfam" id="PF02618">
    <property type="entry name" value="YceG"/>
    <property type="match status" value="1"/>
</dbReference>
<evidence type="ECO:0000256" key="2">
    <source>
        <dbReference type="ARBA" id="ARBA00022692"/>
    </source>
</evidence>
<dbReference type="AlphaFoldDB" id="A0A2M8KEB1"/>
<gene>
    <name evidence="7" type="primary">mltG</name>
    <name evidence="8" type="ORF">COU81_01665</name>
</gene>
<feature type="transmembrane region" description="Helical" evidence="7">
    <location>
        <begin position="20"/>
        <end position="39"/>
    </location>
</feature>
<dbReference type="GO" id="GO:0071555">
    <property type="term" value="P:cell wall organization"/>
    <property type="evidence" value="ECO:0007669"/>
    <property type="project" value="UniProtKB-KW"/>
</dbReference>
<proteinExistence type="inferred from homology"/>
<comment type="subcellular location">
    <subcellularLocation>
        <location evidence="7">Cell membrane</location>
        <topology evidence="7">Single-pass membrane protein</topology>
    </subcellularLocation>
</comment>
<comment type="similarity">
    <text evidence="7">Belongs to the transglycosylase MltG family.</text>
</comment>
<dbReference type="GO" id="GO:0005886">
    <property type="term" value="C:plasma membrane"/>
    <property type="evidence" value="ECO:0007669"/>
    <property type="project" value="UniProtKB-SubCell"/>
</dbReference>
<dbReference type="CDD" id="cd08010">
    <property type="entry name" value="MltG_like"/>
    <property type="match status" value="1"/>
</dbReference>
<dbReference type="Proteomes" id="UP000231450">
    <property type="component" value="Unassembled WGS sequence"/>
</dbReference>
<comment type="function">
    <text evidence="7">Functions as a peptidoglycan terminase that cleaves nascent peptidoglycan strands endolytically to terminate their elongation.</text>
</comment>
<dbReference type="NCBIfam" id="TIGR00247">
    <property type="entry name" value="endolytic transglycosylase MltG"/>
    <property type="match status" value="1"/>
</dbReference>
<dbReference type="InterPro" id="IPR003770">
    <property type="entry name" value="MLTG-like"/>
</dbReference>
<reference evidence="9" key="1">
    <citation type="submission" date="2017-09" db="EMBL/GenBank/DDBJ databases">
        <title>Depth-based differentiation of microbial function through sediment-hosted aquifers and enrichment of novel symbionts in the deep terrestrial subsurface.</title>
        <authorList>
            <person name="Probst A.J."/>
            <person name="Ladd B."/>
            <person name="Jarett J.K."/>
            <person name="Geller-Mcgrath D.E."/>
            <person name="Sieber C.M.K."/>
            <person name="Emerson J.B."/>
            <person name="Anantharaman K."/>
            <person name="Thomas B.C."/>
            <person name="Malmstrom R."/>
            <person name="Stieglmeier M."/>
            <person name="Klingl A."/>
            <person name="Woyke T."/>
            <person name="Ryan C.M."/>
            <person name="Banfield J.F."/>
        </authorList>
    </citation>
    <scope>NUCLEOTIDE SEQUENCE [LARGE SCALE GENOMIC DNA]</scope>
</reference>
<dbReference type="GO" id="GO:0009252">
    <property type="term" value="P:peptidoglycan biosynthetic process"/>
    <property type="evidence" value="ECO:0007669"/>
    <property type="project" value="UniProtKB-UniRule"/>
</dbReference>
<keyword evidence="1 7" id="KW-1003">Cell membrane</keyword>
<organism evidence="8 9">
    <name type="scientific">Candidatus Portnoybacteria bacterium CG10_big_fil_rev_8_21_14_0_10_36_7</name>
    <dbReference type="NCBI Taxonomy" id="1974812"/>
    <lineage>
        <taxon>Bacteria</taxon>
        <taxon>Candidatus Portnoyibacteriota</taxon>
    </lineage>
</organism>
<comment type="caution">
    <text evidence="8">The sequence shown here is derived from an EMBL/GenBank/DDBJ whole genome shotgun (WGS) entry which is preliminary data.</text>
</comment>
<sequence length="346" mass="38914">MKFNTRMPARGGSAFGGKKVIIVIIMVLVGVFWYLNYSLSGFSGPSGSVYFTVESGQSLNEITSKLYEAHLIRNELIFKLYAKVIGQQSKIIAGEHLLSNNLKAKEILNILTTVSSDNERKITIIEGWRTEDIANYLEKNNIVDKSDFLQAVATSNWQTKYDFLVGVKAKTLEGFLFPDTYRIFADATANDIVKKMLDNFDSKLTTKMRSDMASQNKNIFEVVTLASIIEREVPQDADKKIVADIFLKRIKAGIALQSDATVNYITGKGQAQPSYDDLKVDSLYNTYKYRGLPPGPISNPGLKSLEAVIYPTPNQYYYFLTTLDSGTVIYSRTYEEHLNNKAKYLD</sequence>
<keyword evidence="2 7" id="KW-0812">Transmembrane</keyword>
<evidence type="ECO:0000256" key="4">
    <source>
        <dbReference type="ARBA" id="ARBA00023136"/>
    </source>
</evidence>
<comment type="catalytic activity">
    <reaction evidence="7">
        <text>a peptidoglycan chain = a peptidoglycan chain with N-acetyl-1,6-anhydromuramyl-[peptide] at the reducing end + a peptidoglycan chain with N-acetylglucosamine at the non-reducing end.</text>
        <dbReference type="EC" id="4.2.2.29"/>
    </reaction>
</comment>
<feature type="site" description="Important for catalytic activity" evidence="7">
    <location>
        <position position="232"/>
    </location>
</feature>
<dbReference type="PANTHER" id="PTHR30518:SF2">
    <property type="entry name" value="ENDOLYTIC MUREIN TRANSGLYCOSYLASE"/>
    <property type="match status" value="1"/>
</dbReference>